<dbReference type="AlphaFoldDB" id="A0A8H6LYD6"/>
<sequence>MGDLEPKIEGNGGTSWRIFASTCTIRLSSYFIIRFPIPSNPSPVYLLAPATPFPQSLYKGDSHCSRNGGSSVLLLACAVYASFDCDGGRKLRLQTTLTNHTRRARSLSHATTPPPHVPPPHLRRPHRLPKSALLSSSPTPVCSSSAILERDIEHILLPYSPPHSANRPLDPHCFPRASAREP</sequence>
<dbReference type="Proteomes" id="UP000521943">
    <property type="component" value="Unassembled WGS sequence"/>
</dbReference>
<evidence type="ECO:0000313" key="2">
    <source>
        <dbReference type="EMBL" id="KAF6745127.1"/>
    </source>
</evidence>
<organism evidence="2 3">
    <name type="scientific">Ephemerocybe angulata</name>
    <dbReference type="NCBI Taxonomy" id="980116"/>
    <lineage>
        <taxon>Eukaryota</taxon>
        <taxon>Fungi</taxon>
        <taxon>Dikarya</taxon>
        <taxon>Basidiomycota</taxon>
        <taxon>Agaricomycotina</taxon>
        <taxon>Agaricomycetes</taxon>
        <taxon>Agaricomycetidae</taxon>
        <taxon>Agaricales</taxon>
        <taxon>Agaricineae</taxon>
        <taxon>Psathyrellaceae</taxon>
        <taxon>Ephemerocybe</taxon>
    </lineage>
</organism>
<keyword evidence="3" id="KW-1185">Reference proteome</keyword>
<dbReference type="EMBL" id="JACGCI010000110">
    <property type="protein sequence ID" value="KAF6745127.1"/>
    <property type="molecule type" value="Genomic_DNA"/>
</dbReference>
<proteinExistence type="predicted"/>
<protein>
    <submittedName>
        <fullName evidence="2">Uncharacterized protein</fullName>
    </submittedName>
</protein>
<comment type="caution">
    <text evidence="2">The sequence shown here is derived from an EMBL/GenBank/DDBJ whole genome shotgun (WGS) entry which is preliminary data.</text>
</comment>
<reference evidence="2 3" key="1">
    <citation type="submission" date="2020-07" db="EMBL/GenBank/DDBJ databases">
        <title>Comparative genomics of pyrophilous fungi reveals a link between fire events and developmental genes.</title>
        <authorList>
            <consortium name="DOE Joint Genome Institute"/>
            <person name="Steindorff A.S."/>
            <person name="Carver A."/>
            <person name="Calhoun S."/>
            <person name="Stillman K."/>
            <person name="Liu H."/>
            <person name="Lipzen A."/>
            <person name="Pangilinan J."/>
            <person name="Labutti K."/>
            <person name="Bruns T.D."/>
            <person name="Grigoriev I.V."/>
        </authorList>
    </citation>
    <scope>NUCLEOTIDE SEQUENCE [LARGE SCALE GENOMIC DNA]</scope>
    <source>
        <strain evidence="2 3">CBS 144469</strain>
    </source>
</reference>
<feature type="region of interest" description="Disordered" evidence="1">
    <location>
        <begin position="99"/>
        <end position="137"/>
    </location>
</feature>
<evidence type="ECO:0000313" key="3">
    <source>
        <dbReference type="Proteomes" id="UP000521943"/>
    </source>
</evidence>
<name>A0A8H6LYD6_9AGAR</name>
<gene>
    <name evidence="2" type="ORF">DFP72DRAFT_59155</name>
</gene>
<evidence type="ECO:0000256" key="1">
    <source>
        <dbReference type="SAM" id="MobiDB-lite"/>
    </source>
</evidence>
<accession>A0A8H6LYD6</accession>